<dbReference type="Pfam" id="PF12698">
    <property type="entry name" value="ABC2_membrane_3"/>
    <property type="match status" value="1"/>
</dbReference>
<keyword evidence="3" id="KW-0813">Transport</keyword>
<evidence type="ECO:0000256" key="7">
    <source>
        <dbReference type="ARBA" id="ARBA00023136"/>
    </source>
</evidence>
<gene>
    <name evidence="11" type="ORF">H8K55_12490</name>
</gene>
<evidence type="ECO:0000313" key="11">
    <source>
        <dbReference type="EMBL" id="MBC3874411.1"/>
    </source>
</evidence>
<feature type="transmembrane region" description="Helical" evidence="9">
    <location>
        <begin position="332"/>
        <end position="358"/>
    </location>
</feature>
<feature type="region of interest" description="Disordered" evidence="8">
    <location>
        <begin position="209"/>
        <end position="233"/>
    </location>
</feature>
<feature type="transmembrane region" description="Helical" evidence="9">
    <location>
        <begin position="260"/>
        <end position="281"/>
    </location>
</feature>
<evidence type="ECO:0000313" key="12">
    <source>
        <dbReference type="Proteomes" id="UP000624279"/>
    </source>
</evidence>
<proteinExistence type="inferred from homology"/>
<keyword evidence="7 9" id="KW-0472">Membrane</keyword>
<dbReference type="PROSITE" id="PS51012">
    <property type="entry name" value="ABC_TM2"/>
    <property type="match status" value="1"/>
</dbReference>
<evidence type="ECO:0000256" key="1">
    <source>
        <dbReference type="ARBA" id="ARBA00004651"/>
    </source>
</evidence>
<feature type="compositionally biased region" description="Low complexity" evidence="8">
    <location>
        <begin position="209"/>
        <end position="223"/>
    </location>
</feature>
<dbReference type="Gene3D" id="3.40.1710.10">
    <property type="entry name" value="abc type-2 transporter like domain"/>
    <property type="match status" value="1"/>
</dbReference>
<feature type="transmembrane region" description="Helical" evidence="9">
    <location>
        <begin position="21"/>
        <end position="39"/>
    </location>
</feature>
<feature type="transmembrane region" description="Helical" evidence="9">
    <location>
        <begin position="419"/>
        <end position="444"/>
    </location>
</feature>
<comment type="similarity">
    <text evidence="2">Belongs to the ABC-2 integral membrane protein family.</text>
</comment>
<keyword evidence="5 9" id="KW-0812">Transmembrane</keyword>
<evidence type="ECO:0000256" key="9">
    <source>
        <dbReference type="SAM" id="Phobius"/>
    </source>
</evidence>
<evidence type="ECO:0000256" key="2">
    <source>
        <dbReference type="ARBA" id="ARBA00007783"/>
    </source>
</evidence>
<dbReference type="PANTHER" id="PTHR30294">
    <property type="entry name" value="MEMBRANE COMPONENT OF ABC TRANSPORTER YHHJ-RELATED"/>
    <property type="match status" value="1"/>
</dbReference>
<feature type="domain" description="ABC transmembrane type-2" evidence="10">
    <location>
        <begin position="220"/>
        <end position="449"/>
    </location>
</feature>
<dbReference type="InterPro" id="IPR013525">
    <property type="entry name" value="ABC2_TM"/>
</dbReference>
<evidence type="ECO:0000256" key="3">
    <source>
        <dbReference type="ARBA" id="ARBA00022448"/>
    </source>
</evidence>
<sequence length="453" mass="48491">MIPLVALIRKDIILFLHDKRALILTLLMPILLAAFFGYLTGGSGKQEASKIELGVVQQDQHLISQKILAGLKNDKSLLIKELSLEQAQEQVRKGKIAVALVLPAGFGEAAGAAFFNAHGKPDLPIYYDPSQSTMLAMVKGILTQHVMQSVSAEMFSGKSGMATLDQSIAQLESKAEQGAESAADSATASTDKQELKTFLTSLKKFQQHQQDQNAQTAQTTQNQSEAAKPAGLSMPFNTKDEALSAKTGVANGYNGYAHSFAGMTVQFILFLAIDAGISVLLSRKLGIWNRQLAAPIGMNTIIVARGLSCALIALLVSCVICAVAMLVFQVQILGSVLGLMGVAVCFSLMTASFGLLIAAFGKTPEAARGIAIFATLIMVMLGGAWMPSFFFPQWLQDLTIFIPTRWAVDGFDAMTWRGLGIHAAIAPMAALLGFTSLFGALALWRFGRDQTAR</sequence>
<evidence type="ECO:0000256" key="5">
    <source>
        <dbReference type="ARBA" id="ARBA00022692"/>
    </source>
</evidence>
<dbReference type="EMBL" id="JACOGA010000010">
    <property type="protein sequence ID" value="MBC3874411.1"/>
    <property type="molecule type" value="Genomic_DNA"/>
</dbReference>
<evidence type="ECO:0000256" key="4">
    <source>
        <dbReference type="ARBA" id="ARBA00022475"/>
    </source>
</evidence>
<dbReference type="PANTHER" id="PTHR30294:SF38">
    <property type="entry name" value="TRANSPORT PERMEASE PROTEIN"/>
    <property type="match status" value="1"/>
</dbReference>
<dbReference type="RefSeq" id="WP_186942396.1">
    <property type="nucleotide sequence ID" value="NZ_JACOGA010000010.1"/>
</dbReference>
<keyword evidence="4" id="KW-1003">Cell membrane</keyword>
<evidence type="ECO:0000259" key="10">
    <source>
        <dbReference type="PROSITE" id="PS51012"/>
    </source>
</evidence>
<organism evidence="11 12">
    <name type="scientific">Undibacterium flavidum</name>
    <dbReference type="NCBI Taxonomy" id="2762297"/>
    <lineage>
        <taxon>Bacteria</taxon>
        <taxon>Pseudomonadati</taxon>
        <taxon>Pseudomonadota</taxon>
        <taxon>Betaproteobacteria</taxon>
        <taxon>Burkholderiales</taxon>
        <taxon>Oxalobacteraceae</taxon>
        <taxon>Undibacterium</taxon>
    </lineage>
</organism>
<dbReference type="InterPro" id="IPR047817">
    <property type="entry name" value="ABC2_TM_bact-type"/>
</dbReference>
<feature type="transmembrane region" description="Helical" evidence="9">
    <location>
        <begin position="370"/>
        <end position="391"/>
    </location>
</feature>
<reference evidence="11 12" key="1">
    <citation type="submission" date="2020-08" db="EMBL/GenBank/DDBJ databases">
        <title>Novel species isolated from subtropical streams in China.</title>
        <authorList>
            <person name="Lu H."/>
        </authorList>
    </citation>
    <scope>NUCLEOTIDE SEQUENCE [LARGE SCALE GENOMIC DNA]</scope>
    <source>
        <strain evidence="11 12">LX15W</strain>
    </source>
</reference>
<comment type="caution">
    <text evidence="11">The sequence shown here is derived from an EMBL/GenBank/DDBJ whole genome shotgun (WGS) entry which is preliminary data.</text>
</comment>
<dbReference type="Proteomes" id="UP000624279">
    <property type="component" value="Unassembled WGS sequence"/>
</dbReference>
<accession>A0ABR6YCX8</accession>
<keyword evidence="6 9" id="KW-1133">Transmembrane helix</keyword>
<feature type="transmembrane region" description="Helical" evidence="9">
    <location>
        <begin position="302"/>
        <end position="326"/>
    </location>
</feature>
<keyword evidence="12" id="KW-1185">Reference proteome</keyword>
<protein>
    <submittedName>
        <fullName evidence="11">ABC transporter permease</fullName>
    </submittedName>
</protein>
<comment type="subcellular location">
    <subcellularLocation>
        <location evidence="1">Cell membrane</location>
        <topology evidence="1">Multi-pass membrane protein</topology>
    </subcellularLocation>
</comment>
<dbReference type="InterPro" id="IPR051449">
    <property type="entry name" value="ABC-2_transporter_component"/>
</dbReference>
<evidence type="ECO:0000256" key="6">
    <source>
        <dbReference type="ARBA" id="ARBA00022989"/>
    </source>
</evidence>
<name>A0ABR6YCX8_9BURK</name>
<evidence type="ECO:0000256" key="8">
    <source>
        <dbReference type="SAM" id="MobiDB-lite"/>
    </source>
</evidence>